<dbReference type="EMBL" id="VYQF01000010">
    <property type="protein sequence ID" value="KAA9035910.1"/>
    <property type="molecule type" value="Genomic_DNA"/>
</dbReference>
<dbReference type="InterPro" id="IPR002734">
    <property type="entry name" value="RibDG_C"/>
</dbReference>
<proteinExistence type="predicted"/>
<feature type="domain" description="Bacterial bifunctional deaminase-reductase C-terminal" evidence="1">
    <location>
        <begin position="76"/>
        <end position="167"/>
    </location>
</feature>
<name>A0A5J5IDK4_9BACT</name>
<dbReference type="Proteomes" id="UP000326903">
    <property type="component" value="Unassembled WGS sequence"/>
</dbReference>
<sequence>MKTIVYIGTSLDGFIARKDGNIDWLMKFASAEVFKPYEELTKRIDTILMGRNTFNKVLTFPSWPYKKKIHVLSKSLTQIPKKYKDKVTVLSLSPIDALKHLSKNGYSTIYVDGGSLIQSFLKDDLIDELIISKVPVLIGDGISLFGFLDSDLEFKHLKTESFSNGLVMSFYERQKK</sequence>
<dbReference type="GO" id="GO:0009231">
    <property type="term" value="P:riboflavin biosynthetic process"/>
    <property type="evidence" value="ECO:0007669"/>
    <property type="project" value="InterPro"/>
</dbReference>
<dbReference type="Gene3D" id="3.40.430.10">
    <property type="entry name" value="Dihydrofolate Reductase, subunit A"/>
    <property type="match status" value="1"/>
</dbReference>
<dbReference type="InterPro" id="IPR050765">
    <property type="entry name" value="Riboflavin_Biosynth_HTPR"/>
</dbReference>
<protein>
    <submittedName>
        <fullName evidence="2">Dihydrofolate reductase</fullName>
    </submittedName>
</protein>
<evidence type="ECO:0000313" key="3">
    <source>
        <dbReference type="Proteomes" id="UP000326903"/>
    </source>
</evidence>
<dbReference type="SUPFAM" id="SSF53597">
    <property type="entry name" value="Dihydrofolate reductase-like"/>
    <property type="match status" value="1"/>
</dbReference>
<dbReference type="RefSeq" id="WP_150416737.1">
    <property type="nucleotide sequence ID" value="NZ_VYQF01000010.1"/>
</dbReference>
<dbReference type="PANTHER" id="PTHR38011:SF11">
    <property type="entry name" value="2,5-DIAMINO-6-RIBOSYLAMINO-4(3H)-PYRIMIDINONE 5'-PHOSPHATE REDUCTASE"/>
    <property type="match status" value="1"/>
</dbReference>
<reference evidence="2 3" key="1">
    <citation type="submission" date="2019-09" db="EMBL/GenBank/DDBJ databases">
        <title>Draft genome sequence of Ginsengibacter sp. BR5-29.</title>
        <authorList>
            <person name="Im W.-T."/>
        </authorList>
    </citation>
    <scope>NUCLEOTIDE SEQUENCE [LARGE SCALE GENOMIC DNA]</scope>
    <source>
        <strain evidence="2 3">BR5-29</strain>
    </source>
</reference>
<organism evidence="2 3">
    <name type="scientific">Ginsengibacter hankyongi</name>
    <dbReference type="NCBI Taxonomy" id="2607284"/>
    <lineage>
        <taxon>Bacteria</taxon>
        <taxon>Pseudomonadati</taxon>
        <taxon>Bacteroidota</taxon>
        <taxon>Chitinophagia</taxon>
        <taxon>Chitinophagales</taxon>
        <taxon>Chitinophagaceae</taxon>
        <taxon>Ginsengibacter</taxon>
    </lineage>
</organism>
<evidence type="ECO:0000313" key="2">
    <source>
        <dbReference type="EMBL" id="KAA9035910.1"/>
    </source>
</evidence>
<gene>
    <name evidence="2" type="ORF">FW778_20390</name>
</gene>
<dbReference type="Pfam" id="PF01872">
    <property type="entry name" value="RibD_C"/>
    <property type="match status" value="1"/>
</dbReference>
<accession>A0A5J5IDK4</accession>
<evidence type="ECO:0000259" key="1">
    <source>
        <dbReference type="Pfam" id="PF01872"/>
    </source>
</evidence>
<dbReference type="InterPro" id="IPR024072">
    <property type="entry name" value="DHFR-like_dom_sf"/>
</dbReference>
<dbReference type="AlphaFoldDB" id="A0A5J5IDK4"/>
<keyword evidence="3" id="KW-1185">Reference proteome</keyword>
<comment type="caution">
    <text evidence="2">The sequence shown here is derived from an EMBL/GenBank/DDBJ whole genome shotgun (WGS) entry which is preliminary data.</text>
</comment>
<dbReference type="PANTHER" id="PTHR38011">
    <property type="entry name" value="DIHYDROFOLATE REDUCTASE FAMILY PROTEIN (AFU_ORTHOLOGUE AFUA_8G06820)"/>
    <property type="match status" value="1"/>
</dbReference>
<dbReference type="GO" id="GO:0008703">
    <property type="term" value="F:5-amino-6-(5-phosphoribosylamino)uracil reductase activity"/>
    <property type="evidence" value="ECO:0007669"/>
    <property type="project" value="InterPro"/>
</dbReference>